<dbReference type="Gene3D" id="3.40.1110.10">
    <property type="entry name" value="Calcium-transporting ATPase, cytoplasmic domain N"/>
    <property type="match status" value="1"/>
</dbReference>
<dbReference type="InterPro" id="IPR023214">
    <property type="entry name" value="HAD_sf"/>
</dbReference>
<accession>A0A8H5VHS0</accession>
<dbReference type="InterPro" id="IPR036412">
    <property type="entry name" value="HAD-like_sf"/>
</dbReference>
<dbReference type="NCBIfam" id="TIGR01494">
    <property type="entry name" value="ATPase_P-type"/>
    <property type="match status" value="1"/>
</dbReference>
<dbReference type="PANTHER" id="PTHR43520:SF8">
    <property type="entry name" value="P-TYPE CU(+) TRANSPORTER"/>
    <property type="match status" value="1"/>
</dbReference>
<dbReference type="Pfam" id="PF00702">
    <property type="entry name" value="Hydrolase"/>
    <property type="match status" value="1"/>
</dbReference>
<evidence type="ECO:0000256" key="1">
    <source>
        <dbReference type="ARBA" id="ARBA00004370"/>
    </source>
</evidence>
<dbReference type="Gene3D" id="3.40.50.1000">
    <property type="entry name" value="HAD superfamily/HAD-like"/>
    <property type="match status" value="1"/>
</dbReference>
<evidence type="ECO:0000313" key="7">
    <source>
        <dbReference type="Proteomes" id="UP000530670"/>
    </source>
</evidence>
<dbReference type="GO" id="GO:0016887">
    <property type="term" value="F:ATP hydrolysis activity"/>
    <property type="evidence" value="ECO:0007669"/>
    <property type="project" value="InterPro"/>
</dbReference>
<dbReference type="InterPro" id="IPR001757">
    <property type="entry name" value="P_typ_ATPase"/>
</dbReference>
<reference evidence="6 7" key="1">
    <citation type="submission" date="2020-05" db="EMBL/GenBank/DDBJ databases">
        <title>Identification and distribution of gene clusters putatively required for synthesis of sphingolipid metabolism inhibitors in phylogenetically diverse species of the filamentous fungus Fusarium.</title>
        <authorList>
            <person name="Kim H.-S."/>
            <person name="Busman M."/>
            <person name="Brown D.W."/>
            <person name="Divon H."/>
            <person name="Uhlig S."/>
            <person name="Proctor R.H."/>
        </authorList>
    </citation>
    <scope>NUCLEOTIDE SEQUENCE [LARGE SCALE GENOMIC DNA]</scope>
    <source>
        <strain evidence="6 7">NRRL 66243</strain>
    </source>
</reference>
<keyword evidence="7" id="KW-1185">Reference proteome</keyword>
<dbReference type="InterPro" id="IPR018303">
    <property type="entry name" value="ATPase_P-typ_P_site"/>
</dbReference>
<dbReference type="GO" id="GO:0055070">
    <property type="term" value="P:copper ion homeostasis"/>
    <property type="evidence" value="ECO:0007669"/>
    <property type="project" value="TreeGrafter"/>
</dbReference>
<comment type="caution">
    <text evidence="6">The sequence shown here is derived from an EMBL/GenBank/DDBJ whole genome shotgun (WGS) entry which is preliminary data.</text>
</comment>
<evidence type="ECO:0000256" key="3">
    <source>
        <dbReference type="ARBA" id="ARBA00022967"/>
    </source>
</evidence>
<evidence type="ECO:0000256" key="4">
    <source>
        <dbReference type="ARBA" id="ARBA00022989"/>
    </source>
</evidence>
<comment type="subcellular location">
    <subcellularLocation>
        <location evidence="1">Membrane</location>
    </subcellularLocation>
</comment>
<dbReference type="GO" id="GO:0005507">
    <property type="term" value="F:copper ion binding"/>
    <property type="evidence" value="ECO:0007669"/>
    <property type="project" value="TreeGrafter"/>
</dbReference>
<evidence type="ECO:0000256" key="2">
    <source>
        <dbReference type="ARBA" id="ARBA00022692"/>
    </source>
</evidence>
<dbReference type="GO" id="GO:0043682">
    <property type="term" value="F:P-type divalent copper transporter activity"/>
    <property type="evidence" value="ECO:0007669"/>
    <property type="project" value="TreeGrafter"/>
</dbReference>
<keyword evidence="2" id="KW-0812">Transmembrane</keyword>
<dbReference type="OrthoDB" id="432719at2759"/>
<dbReference type="Proteomes" id="UP000530670">
    <property type="component" value="Unassembled WGS sequence"/>
</dbReference>
<sequence length="334" mass="36119">MAKSNIRFPTRLNVVEDAAVARTVLFDKTGTLTVGQLELVWHHITLKGDLMQFCPADPWSIILAIERHAGDHPLTKAIVCAAEAQCDGATILPSVTNARYEPGRGVQGWVSLRNGSLLHVAVGSRGWMKSLGIEVDWSLVPQEWRSAISTTVCVAFNKEQIGIIVLKDKIRPCAHHLISGLLNQGLEVGIITGDSLAAATTVAQVLRIPTGNIHAELLPLDKARIVKEAKKNGPVIAVGDDYNDMAAFSEASVGVYVGCDDRDTHGADAALHAIKGADEQDMGLVRLLRVIETAQATLRRVQLNRFISSTYNIMALSLASGLLQNFDQRLVLTP</sequence>
<keyword evidence="5" id="KW-0472">Membrane</keyword>
<dbReference type="SUPFAM" id="SSF56784">
    <property type="entry name" value="HAD-like"/>
    <property type="match status" value="1"/>
</dbReference>
<dbReference type="GO" id="GO:0005524">
    <property type="term" value="F:ATP binding"/>
    <property type="evidence" value="ECO:0007669"/>
    <property type="project" value="InterPro"/>
</dbReference>
<dbReference type="RefSeq" id="XP_037202858.1">
    <property type="nucleotide sequence ID" value="XM_037342890.1"/>
</dbReference>
<evidence type="ECO:0000256" key="5">
    <source>
        <dbReference type="ARBA" id="ARBA00023136"/>
    </source>
</evidence>
<keyword evidence="4" id="KW-1133">Transmembrane helix</keyword>
<dbReference type="PANTHER" id="PTHR43520">
    <property type="entry name" value="ATP7, ISOFORM B"/>
    <property type="match status" value="1"/>
</dbReference>
<organism evidence="6 7">
    <name type="scientific">Fusarium tjaetaba</name>
    <dbReference type="NCBI Taxonomy" id="1567544"/>
    <lineage>
        <taxon>Eukaryota</taxon>
        <taxon>Fungi</taxon>
        <taxon>Dikarya</taxon>
        <taxon>Ascomycota</taxon>
        <taxon>Pezizomycotina</taxon>
        <taxon>Sordariomycetes</taxon>
        <taxon>Hypocreomycetidae</taxon>
        <taxon>Hypocreales</taxon>
        <taxon>Nectriaceae</taxon>
        <taxon>Fusarium</taxon>
        <taxon>Fusarium fujikuroi species complex</taxon>
    </lineage>
</organism>
<proteinExistence type="predicted"/>
<name>A0A8H5VHS0_9HYPO</name>
<dbReference type="AlphaFoldDB" id="A0A8H5VHS0"/>
<dbReference type="PRINTS" id="PR00119">
    <property type="entry name" value="CATATPASE"/>
</dbReference>
<evidence type="ECO:0000313" key="6">
    <source>
        <dbReference type="EMBL" id="KAF5625187.1"/>
    </source>
</evidence>
<dbReference type="EMBL" id="JAAQRI010000232">
    <property type="protein sequence ID" value="KAF5625187.1"/>
    <property type="molecule type" value="Genomic_DNA"/>
</dbReference>
<dbReference type="GO" id="GO:0016020">
    <property type="term" value="C:membrane"/>
    <property type="evidence" value="ECO:0007669"/>
    <property type="project" value="UniProtKB-SubCell"/>
</dbReference>
<keyword evidence="3" id="KW-1278">Translocase</keyword>
<protein>
    <submittedName>
        <fullName evidence="6">P-type ATPase</fullName>
    </submittedName>
</protein>
<dbReference type="InterPro" id="IPR023299">
    <property type="entry name" value="ATPase_P-typ_cyto_dom_N"/>
</dbReference>
<dbReference type="PROSITE" id="PS00154">
    <property type="entry name" value="ATPASE_E1_E2"/>
    <property type="match status" value="1"/>
</dbReference>
<gene>
    <name evidence="6" type="ORF">FTJAE_10084</name>
</gene>
<dbReference type="GeneID" id="59295160"/>